<dbReference type="Proteomes" id="UP000199025">
    <property type="component" value="Unassembled WGS sequence"/>
</dbReference>
<feature type="domain" description="Mycothiol-dependent maleylpyruvate isomerase metal-binding" evidence="3">
    <location>
        <begin position="8"/>
        <end position="132"/>
    </location>
</feature>
<feature type="compositionally biased region" description="Low complexity" evidence="1">
    <location>
        <begin position="319"/>
        <end position="342"/>
    </location>
</feature>
<dbReference type="EMBL" id="FORP01000005">
    <property type="protein sequence ID" value="SFJ40213.1"/>
    <property type="molecule type" value="Genomic_DNA"/>
</dbReference>
<gene>
    <name evidence="4" type="ORF">SAMN05421835_105102</name>
</gene>
<dbReference type="PANTHER" id="PTHR40758:SF1">
    <property type="entry name" value="CONSERVED PROTEIN"/>
    <property type="match status" value="1"/>
</dbReference>
<protein>
    <submittedName>
        <fullName evidence="4">TIGR03083 family protein</fullName>
    </submittedName>
</protein>
<evidence type="ECO:0000259" key="3">
    <source>
        <dbReference type="Pfam" id="PF11716"/>
    </source>
</evidence>
<name>A0A1I3R0Y9_9PSEU</name>
<proteinExistence type="predicted"/>
<evidence type="ECO:0000256" key="1">
    <source>
        <dbReference type="SAM" id="MobiDB-lite"/>
    </source>
</evidence>
<organism evidence="4 5">
    <name type="scientific">Amycolatopsis sacchari</name>
    <dbReference type="NCBI Taxonomy" id="115433"/>
    <lineage>
        <taxon>Bacteria</taxon>
        <taxon>Bacillati</taxon>
        <taxon>Actinomycetota</taxon>
        <taxon>Actinomycetes</taxon>
        <taxon>Pseudonocardiales</taxon>
        <taxon>Pseudonocardiaceae</taxon>
        <taxon>Amycolatopsis</taxon>
    </lineage>
</organism>
<evidence type="ECO:0000313" key="5">
    <source>
        <dbReference type="Proteomes" id="UP000199025"/>
    </source>
</evidence>
<dbReference type="PANTHER" id="PTHR40758">
    <property type="entry name" value="CONSERVED PROTEIN"/>
    <property type="match status" value="1"/>
</dbReference>
<dbReference type="GO" id="GO:0005886">
    <property type="term" value="C:plasma membrane"/>
    <property type="evidence" value="ECO:0007669"/>
    <property type="project" value="TreeGrafter"/>
</dbReference>
<reference evidence="4 5" key="1">
    <citation type="submission" date="2016-10" db="EMBL/GenBank/DDBJ databases">
        <authorList>
            <person name="de Groot N.N."/>
        </authorList>
    </citation>
    <scope>NUCLEOTIDE SEQUENCE [LARGE SCALE GENOMIC DNA]</scope>
    <source>
        <strain evidence="4 5">DSM 44468</strain>
    </source>
</reference>
<dbReference type="InterPro" id="IPR017517">
    <property type="entry name" value="Maleyloyr_isom"/>
</dbReference>
<sequence length="342" mass="37241">MDFDRHCAEIVAQTELLTGALEGADLRAPVPSCPGWSLGMLLRHIGGGHRWATEMVRTRATGFLPDDQIRDVAGDDSGPVPAEWLLSGAKEFAGALREAGPDTEVWAVFHYHTMTFWARRFANETTVHRADAMLAAGVPFSVDPAMALEGIEEWLELDALPEHFDITPEKRDLLGPGRTLVLAATDADAAWFLDLTGDVIQWRRGVSPAAVTVRAPLKELVLLVYRRASPADVEVEGDRELLDFWLSHVAFGWSARASAATVSSRPGNRCSNSARRRRTYVPFPASRCTIRPASRSARQWCVFVDFATGIGKDEHARSVSDGSAASSASTARRCGSASARNT</sequence>
<dbReference type="Pfam" id="PF07398">
    <property type="entry name" value="MDMPI_C"/>
    <property type="match status" value="1"/>
</dbReference>
<keyword evidence="5" id="KW-1185">Reference proteome</keyword>
<evidence type="ECO:0000259" key="2">
    <source>
        <dbReference type="Pfam" id="PF07398"/>
    </source>
</evidence>
<accession>A0A1I3R0Y9</accession>
<dbReference type="InterPro" id="IPR034660">
    <property type="entry name" value="DinB/YfiT-like"/>
</dbReference>
<dbReference type="InterPro" id="IPR010872">
    <property type="entry name" value="MDMPI_C-term_domain"/>
</dbReference>
<dbReference type="AlphaFoldDB" id="A0A1I3R0Y9"/>
<dbReference type="NCBIfam" id="TIGR03083">
    <property type="entry name" value="maleylpyruvate isomerase family mycothiol-dependent enzyme"/>
    <property type="match status" value="1"/>
</dbReference>
<dbReference type="InterPro" id="IPR024344">
    <property type="entry name" value="MDMPI_metal-binding"/>
</dbReference>
<dbReference type="STRING" id="115433.SAMN05421835_105102"/>
<feature type="domain" description="MDMPI C-terminal" evidence="2">
    <location>
        <begin position="148"/>
        <end position="243"/>
    </location>
</feature>
<evidence type="ECO:0000313" key="4">
    <source>
        <dbReference type="EMBL" id="SFJ40213.1"/>
    </source>
</evidence>
<dbReference type="Pfam" id="PF11716">
    <property type="entry name" value="MDMPI_N"/>
    <property type="match status" value="1"/>
</dbReference>
<dbReference type="GO" id="GO:0046872">
    <property type="term" value="F:metal ion binding"/>
    <property type="evidence" value="ECO:0007669"/>
    <property type="project" value="InterPro"/>
</dbReference>
<feature type="region of interest" description="Disordered" evidence="1">
    <location>
        <begin position="316"/>
        <end position="342"/>
    </location>
</feature>
<dbReference type="SUPFAM" id="SSF109854">
    <property type="entry name" value="DinB/YfiT-like putative metalloenzymes"/>
    <property type="match status" value="1"/>
</dbReference>
<dbReference type="RefSeq" id="WP_218153438.1">
    <property type="nucleotide sequence ID" value="NZ_FORP01000005.1"/>
</dbReference>